<proteinExistence type="predicted"/>
<dbReference type="AlphaFoldDB" id="A0A812K1U5"/>
<accession>A0A812K1U5</accession>
<gene>
    <name evidence="2" type="ORF">SNAT2548_LOCUS8076</name>
</gene>
<evidence type="ECO:0000313" key="2">
    <source>
        <dbReference type="EMBL" id="CAE7220671.1"/>
    </source>
</evidence>
<comment type="caution">
    <text evidence="2">The sequence shown here is derived from an EMBL/GenBank/DDBJ whole genome shotgun (WGS) entry which is preliminary data.</text>
</comment>
<dbReference type="EMBL" id="CAJNDS010000583">
    <property type="protein sequence ID" value="CAE7220671.1"/>
    <property type="molecule type" value="Genomic_DNA"/>
</dbReference>
<evidence type="ECO:0000313" key="3">
    <source>
        <dbReference type="Proteomes" id="UP000604046"/>
    </source>
</evidence>
<feature type="compositionally biased region" description="Basic and acidic residues" evidence="1">
    <location>
        <begin position="66"/>
        <end position="86"/>
    </location>
</feature>
<dbReference type="Proteomes" id="UP000604046">
    <property type="component" value="Unassembled WGS sequence"/>
</dbReference>
<organism evidence="2 3">
    <name type="scientific">Symbiodinium natans</name>
    <dbReference type="NCBI Taxonomy" id="878477"/>
    <lineage>
        <taxon>Eukaryota</taxon>
        <taxon>Sar</taxon>
        <taxon>Alveolata</taxon>
        <taxon>Dinophyceae</taxon>
        <taxon>Suessiales</taxon>
        <taxon>Symbiodiniaceae</taxon>
        <taxon>Symbiodinium</taxon>
    </lineage>
</organism>
<feature type="compositionally biased region" description="Basic and acidic residues" evidence="1">
    <location>
        <begin position="94"/>
        <end position="151"/>
    </location>
</feature>
<evidence type="ECO:0000256" key="1">
    <source>
        <dbReference type="SAM" id="MobiDB-lite"/>
    </source>
</evidence>
<sequence>MCGWGNHTCTSVAEAGELENAKSSDWKRKRKGTRMFQKLRTPSGEMNPRRPSGKPKMHCQKQRQRRSGEERMSQRLGESEKKNDEKIDLEEKDPEGFPKEELEEARKRSEVEKAMKAKAKASKEATGKKRGSKDAKKKEKKEKKEKGPKNDKKWGLGCSVDVERRGMPRRCFSSGCCFFREFTWTCQRPVCPALGVFSSWPHGHARGLFVTPCRPVCHTMGVVFS</sequence>
<feature type="compositionally biased region" description="Basic residues" evidence="1">
    <location>
        <begin position="51"/>
        <end position="65"/>
    </location>
</feature>
<reference evidence="2" key="1">
    <citation type="submission" date="2021-02" db="EMBL/GenBank/DDBJ databases">
        <authorList>
            <person name="Dougan E. K."/>
            <person name="Rhodes N."/>
            <person name="Thang M."/>
            <person name="Chan C."/>
        </authorList>
    </citation>
    <scope>NUCLEOTIDE SEQUENCE</scope>
</reference>
<feature type="region of interest" description="Disordered" evidence="1">
    <location>
        <begin position="18"/>
        <end position="151"/>
    </location>
</feature>
<name>A0A812K1U5_9DINO</name>
<protein>
    <submittedName>
        <fullName evidence="2">Uncharacterized protein</fullName>
    </submittedName>
</protein>
<keyword evidence="3" id="KW-1185">Reference proteome</keyword>